<feature type="transmembrane region" description="Helical" evidence="6">
    <location>
        <begin position="177"/>
        <end position="206"/>
    </location>
</feature>
<feature type="transmembrane region" description="Helical" evidence="6">
    <location>
        <begin position="454"/>
        <end position="475"/>
    </location>
</feature>
<name>A0ABQ5KX08_9EUKA</name>
<feature type="transmembrane region" description="Helical" evidence="6">
    <location>
        <begin position="312"/>
        <end position="339"/>
    </location>
</feature>
<feature type="transmembrane region" description="Helical" evidence="6">
    <location>
        <begin position="111"/>
        <end position="137"/>
    </location>
</feature>
<feature type="transmembrane region" description="Helical" evidence="6">
    <location>
        <begin position="6"/>
        <end position="25"/>
    </location>
</feature>
<dbReference type="EMBL" id="BQXS01011351">
    <property type="protein sequence ID" value="GKT36977.1"/>
    <property type="molecule type" value="Genomic_DNA"/>
</dbReference>
<proteinExistence type="predicted"/>
<dbReference type="PANTHER" id="PTHR31652">
    <property type="entry name" value="LIMR FAMILY PROTEIN DDB_G0283707-RELATED"/>
    <property type="match status" value="1"/>
</dbReference>
<evidence type="ECO:0000313" key="7">
    <source>
        <dbReference type="EMBL" id="GKT36977.1"/>
    </source>
</evidence>
<dbReference type="Proteomes" id="UP001057375">
    <property type="component" value="Unassembled WGS sequence"/>
</dbReference>
<reference evidence="7" key="1">
    <citation type="submission" date="2022-03" db="EMBL/GenBank/DDBJ databases">
        <title>Draft genome sequence of Aduncisulcus paluster, a free-living microaerophilic Fornicata.</title>
        <authorList>
            <person name="Yuyama I."/>
            <person name="Kume K."/>
            <person name="Tamura T."/>
            <person name="Inagaki Y."/>
            <person name="Hashimoto T."/>
        </authorList>
    </citation>
    <scope>NUCLEOTIDE SEQUENCE</scope>
    <source>
        <strain evidence="7">NY0171</strain>
    </source>
</reference>
<keyword evidence="3 6" id="KW-1133">Transmembrane helix</keyword>
<evidence type="ECO:0000256" key="5">
    <source>
        <dbReference type="SAM" id="MobiDB-lite"/>
    </source>
</evidence>
<dbReference type="PANTHER" id="PTHR31652:SF0">
    <property type="entry name" value="LIMR FAMILY PROTEIN DDB_G0283707-RELATED"/>
    <property type="match status" value="1"/>
</dbReference>
<feature type="transmembrane region" description="Helical" evidence="6">
    <location>
        <begin position="359"/>
        <end position="377"/>
    </location>
</feature>
<evidence type="ECO:0000256" key="1">
    <source>
        <dbReference type="ARBA" id="ARBA00004141"/>
    </source>
</evidence>
<comment type="caution">
    <text evidence="7">The sequence shown here is derived from an EMBL/GenBank/DDBJ whole genome shotgun (WGS) entry which is preliminary data.</text>
</comment>
<feature type="compositionally biased region" description="Basic residues" evidence="5">
    <location>
        <begin position="505"/>
        <end position="525"/>
    </location>
</feature>
<gene>
    <name evidence="7" type="ORF">ADUPG1_009847</name>
</gene>
<dbReference type="Pfam" id="PF04791">
    <property type="entry name" value="LMBR1"/>
    <property type="match status" value="1"/>
</dbReference>
<keyword evidence="8" id="KW-1185">Reference proteome</keyword>
<evidence type="ECO:0000256" key="6">
    <source>
        <dbReference type="SAM" id="Phobius"/>
    </source>
</evidence>
<feature type="transmembrane region" description="Helical" evidence="6">
    <location>
        <begin position="406"/>
        <end position="424"/>
    </location>
</feature>
<evidence type="ECO:0000313" key="8">
    <source>
        <dbReference type="Proteomes" id="UP001057375"/>
    </source>
</evidence>
<comment type="subcellular location">
    <subcellularLocation>
        <location evidence="1">Membrane</location>
        <topology evidence="1">Multi-pass membrane protein</topology>
    </subcellularLocation>
</comment>
<organism evidence="7 8">
    <name type="scientific">Aduncisulcus paluster</name>
    <dbReference type="NCBI Taxonomy" id="2918883"/>
    <lineage>
        <taxon>Eukaryota</taxon>
        <taxon>Metamonada</taxon>
        <taxon>Carpediemonas-like organisms</taxon>
        <taxon>Aduncisulcus</taxon>
    </lineage>
</organism>
<keyword evidence="4 6" id="KW-0472">Membrane</keyword>
<evidence type="ECO:0000256" key="3">
    <source>
        <dbReference type="ARBA" id="ARBA00022989"/>
    </source>
</evidence>
<evidence type="ECO:0000256" key="4">
    <source>
        <dbReference type="ARBA" id="ARBA00023136"/>
    </source>
</evidence>
<keyword evidence="2 6" id="KW-0812">Transmembrane</keyword>
<dbReference type="InterPro" id="IPR006876">
    <property type="entry name" value="LMBR1-like_membr_prot"/>
</dbReference>
<feature type="transmembrane region" description="Helical" evidence="6">
    <location>
        <begin position="37"/>
        <end position="56"/>
    </location>
</feature>
<sequence>MNIWLLICSVVVMFLVTIGGIYFVAYFQHEEDKHSSWISKIVVILSVDACFGFVLLLPLDVAMREAGEDSDIMSVIWQITSIVIMLLALVVIPFCYMWYNSYDGERSTASRFTVTIISSIFVIIIFAIFAVTLYLLIGYADLPSISYGAELSDNDSMTAECSDCTSIPSSIQVRMSLPLYCIGLMSFIGYFMFIFFGGIGLVAVPLDWINAFRTRPHPMTKEEQATWTLVFRERVMRMLAVCNAFKAELESTNKIKADDSEEKRAKKLRKLKMNRRQKMVFNQIKQAAILLEKDFDYVMTSRGQREYNPIGYWFKLLGGILTAVVSLMWLLHIILFMHIDPPVSPFLNSVLMYFNNFRFVSTVIYALLAFYLLFCVLKGSIKFGFRFFFFISLHEMEVGNTTMNSMLFNMALMLFSSFSVVQFLNNAFSSYTQVTSAQMIFGTSVSNLLYLRYFFQYADFVLYGVAFITLIYLIMRPHDKSSELELEEEMEKSGKLEKMITGKGGPKKAPSKYVPKRKKNKKRLK</sequence>
<evidence type="ECO:0000256" key="2">
    <source>
        <dbReference type="ARBA" id="ARBA00022692"/>
    </source>
</evidence>
<protein>
    <submittedName>
        <fullName evidence="7">LIMR family protein DDB_G0293610</fullName>
    </submittedName>
</protein>
<accession>A0ABQ5KX08</accession>
<feature type="region of interest" description="Disordered" evidence="5">
    <location>
        <begin position="495"/>
        <end position="525"/>
    </location>
</feature>
<feature type="transmembrane region" description="Helical" evidence="6">
    <location>
        <begin position="76"/>
        <end position="99"/>
    </location>
</feature>